<feature type="region of interest" description="Disordered" evidence="1">
    <location>
        <begin position="61"/>
        <end position="82"/>
    </location>
</feature>
<evidence type="ECO:0000313" key="3">
    <source>
        <dbReference type="EMBL" id="MFA1553823.1"/>
    </source>
</evidence>
<feature type="compositionally biased region" description="Low complexity" evidence="1">
    <location>
        <begin position="143"/>
        <end position="152"/>
    </location>
</feature>
<proteinExistence type="predicted"/>
<dbReference type="InterPro" id="IPR006311">
    <property type="entry name" value="TAT_signal"/>
</dbReference>
<organism evidence="3 4">
    <name type="scientific">Actinomadura chokoriensis</name>
    <dbReference type="NCBI Taxonomy" id="454156"/>
    <lineage>
        <taxon>Bacteria</taxon>
        <taxon>Bacillati</taxon>
        <taxon>Actinomycetota</taxon>
        <taxon>Actinomycetes</taxon>
        <taxon>Streptosporangiales</taxon>
        <taxon>Thermomonosporaceae</taxon>
        <taxon>Actinomadura</taxon>
    </lineage>
</organism>
<accession>A0ABV4QT82</accession>
<feature type="signal peptide" evidence="2">
    <location>
        <begin position="1"/>
        <end position="30"/>
    </location>
</feature>
<dbReference type="Proteomes" id="UP001569904">
    <property type="component" value="Unassembled WGS sequence"/>
</dbReference>
<reference evidence="3 4" key="1">
    <citation type="submission" date="2023-11" db="EMBL/GenBank/DDBJ databases">
        <title>Actinomadura monticuli sp. nov., isolated from volcanic ash.</title>
        <authorList>
            <person name="Lee S.D."/>
            <person name="Yang H."/>
            <person name="Kim I.S."/>
        </authorList>
    </citation>
    <scope>NUCLEOTIDE SEQUENCE [LARGE SCALE GENOMIC DNA]</scope>
    <source>
        <strain evidence="3 4">DSM 45346</strain>
    </source>
</reference>
<sequence>MKFSARSLLGVAVAAPFAAAFAVAAAPADAAPGPTTALLYDTAATADPVTRALPAPVVRTGGQTAERATGTADGALRSAPDTSGLLSGAARCKLNPGKTLNTHAGTKLPETPLNTVDRTPLGRNPLGGLPKGDCLKTRRAAASDRAAASERASGTDASSVLPVGRGADMPVSMALPSVPSALGTVRRSGLPLGTALPAGARHATPVPSGDILGQASGTVSKVGVPLGGSKKGAGQLVNVLKAKNRTARPADGPLSMPDASALGLPAVPGIG</sequence>
<evidence type="ECO:0000313" key="4">
    <source>
        <dbReference type="Proteomes" id="UP001569904"/>
    </source>
</evidence>
<evidence type="ECO:0008006" key="5">
    <source>
        <dbReference type="Google" id="ProtNLM"/>
    </source>
</evidence>
<evidence type="ECO:0000256" key="1">
    <source>
        <dbReference type="SAM" id="MobiDB-lite"/>
    </source>
</evidence>
<feature type="chain" id="PRO_5047262561" description="ATP-binding protein" evidence="2">
    <location>
        <begin position="31"/>
        <end position="271"/>
    </location>
</feature>
<dbReference type="PROSITE" id="PS51318">
    <property type="entry name" value="TAT"/>
    <property type="match status" value="1"/>
</dbReference>
<feature type="region of interest" description="Disordered" evidence="1">
    <location>
        <begin position="100"/>
        <end position="163"/>
    </location>
</feature>
<keyword evidence="2" id="KW-0732">Signal</keyword>
<keyword evidence="4" id="KW-1185">Reference proteome</keyword>
<name>A0ABV4QT82_9ACTN</name>
<gene>
    <name evidence="3" type="ORF">SM436_08990</name>
</gene>
<evidence type="ECO:0000256" key="2">
    <source>
        <dbReference type="SAM" id="SignalP"/>
    </source>
</evidence>
<protein>
    <recommendedName>
        <fullName evidence="5">ATP-binding protein</fullName>
    </recommendedName>
</protein>
<dbReference type="EMBL" id="JAXCEH010000004">
    <property type="protein sequence ID" value="MFA1553823.1"/>
    <property type="molecule type" value="Genomic_DNA"/>
</dbReference>
<comment type="caution">
    <text evidence="3">The sequence shown here is derived from an EMBL/GenBank/DDBJ whole genome shotgun (WGS) entry which is preliminary data.</text>
</comment>
<dbReference type="RefSeq" id="WP_371940217.1">
    <property type="nucleotide sequence ID" value="NZ_JAXCEH010000004.1"/>
</dbReference>